<keyword evidence="9" id="KW-0961">Cell wall biogenesis/degradation</keyword>
<evidence type="ECO:0000256" key="11">
    <source>
        <dbReference type="SAM" id="MobiDB-lite"/>
    </source>
</evidence>
<dbReference type="GO" id="GO:0071555">
    <property type="term" value="P:cell wall organization"/>
    <property type="evidence" value="ECO:0007669"/>
    <property type="project" value="UniProtKB-KW"/>
</dbReference>
<feature type="transmembrane region" description="Helical" evidence="12">
    <location>
        <begin position="1054"/>
        <end position="1073"/>
    </location>
</feature>
<evidence type="ECO:0000256" key="1">
    <source>
        <dbReference type="ARBA" id="ARBA00004651"/>
    </source>
</evidence>
<dbReference type="InterPro" id="IPR004835">
    <property type="entry name" value="Chitin_synth"/>
</dbReference>
<dbReference type="GO" id="GO:0006031">
    <property type="term" value="P:chitin biosynthetic process"/>
    <property type="evidence" value="ECO:0007669"/>
    <property type="project" value="TreeGrafter"/>
</dbReference>
<dbReference type="KEGG" id="tet:TTHERM_00113090"/>
<proteinExistence type="predicted"/>
<feature type="compositionally biased region" description="Polar residues" evidence="11">
    <location>
        <begin position="25"/>
        <end position="47"/>
    </location>
</feature>
<evidence type="ECO:0000256" key="8">
    <source>
        <dbReference type="ARBA" id="ARBA00023136"/>
    </source>
</evidence>
<dbReference type="STRING" id="312017.Q22Z62"/>
<evidence type="ECO:0000256" key="7">
    <source>
        <dbReference type="ARBA" id="ARBA00022989"/>
    </source>
</evidence>
<feature type="transmembrane region" description="Helical" evidence="12">
    <location>
        <begin position="756"/>
        <end position="777"/>
    </location>
</feature>
<dbReference type="AlphaFoldDB" id="Q22Z62"/>
<dbReference type="Pfam" id="PF01644">
    <property type="entry name" value="Chitin_synth_1"/>
    <property type="match status" value="3"/>
</dbReference>
<reference evidence="14" key="1">
    <citation type="journal article" date="2006" name="PLoS Biol.">
        <title>Macronuclear genome sequence of the ciliate Tetrahymena thermophila, a model eukaryote.</title>
        <authorList>
            <person name="Eisen J.A."/>
            <person name="Coyne R.S."/>
            <person name="Wu M."/>
            <person name="Wu D."/>
            <person name="Thiagarajan M."/>
            <person name="Wortman J.R."/>
            <person name="Badger J.H."/>
            <person name="Ren Q."/>
            <person name="Amedeo P."/>
            <person name="Jones K.M."/>
            <person name="Tallon L.J."/>
            <person name="Delcher A.L."/>
            <person name="Salzberg S.L."/>
            <person name="Silva J.C."/>
            <person name="Haas B.J."/>
            <person name="Majoros W.H."/>
            <person name="Farzad M."/>
            <person name="Carlton J.M."/>
            <person name="Smith R.K. Jr."/>
            <person name="Garg J."/>
            <person name="Pearlman R.E."/>
            <person name="Karrer K.M."/>
            <person name="Sun L."/>
            <person name="Manning G."/>
            <person name="Elde N.C."/>
            <person name="Turkewitz A.P."/>
            <person name="Asai D.J."/>
            <person name="Wilkes D.E."/>
            <person name="Wang Y."/>
            <person name="Cai H."/>
            <person name="Collins K."/>
            <person name="Stewart B.A."/>
            <person name="Lee S.R."/>
            <person name="Wilamowska K."/>
            <person name="Weinberg Z."/>
            <person name="Ruzzo W.L."/>
            <person name="Wloga D."/>
            <person name="Gaertig J."/>
            <person name="Frankel J."/>
            <person name="Tsao C.-C."/>
            <person name="Gorovsky M.A."/>
            <person name="Keeling P.J."/>
            <person name="Waller R.F."/>
            <person name="Patron N.J."/>
            <person name="Cherry J.M."/>
            <person name="Stover N.A."/>
            <person name="Krieger C.J."/>
            <person name="del Toro C."/>
            <person name="Ryder H.F."/>
            <person name="Williamson S.C."/>
            <person name="Barbeau R.A."/>
            <person name="Hamilton E.P."/>
            <person name="Orias E."/>
        </authorList>
    </citation>
    <scope>NUCLEOTIDE SEQUENCE [LARGE SCALE GENOMIC DNA]</scope>
    <source>
        <strain evidence="14">SB210</strain>
    </source>
</reference>
<evidence type="ECO:0000256" key="9">
    <source>
        <dbReference type="ARBA" id="ARBA00023316"/>
    </source>
</evidence>
<dbReference type="eggNOG" id="KOG2571">
    <property type="taxonomic scope" value="Eukaryota"/>
</dbReference>
<keyword evidence="6 12" id="KW-0812">Transmembrane</keyword>
<feature type="transmembrane region" description="Helical" evidence="12">
    <location>
        <begin position="1019"/>
        <end position="1042"/>
    </location>
</feature>
<name>Q22Z62_TETTS</name>
<comment type="subcellular location">
    <subcellularLocation>
        <location evidence="1">Cell membrane</location>
        <topology evidence="1">Multi-pass membrane protein</topology>
    </subcellularLocation>
</comment>
<dbReference type="EMBL" id="GG662798">
    <property type="protein sequence ID" value="EAR90459.2"/>
    <property type="molecule type" value="Genomic_DNA"/>
</dbReference>
<keyword evidence="5" id="KW-0808">Transferase</keyword>
<feature type="transmembrane region" description="Helical" evidence="12">
    <location>
        <begin position="841"/>
        <end position="860"/>
    </location>
</feature>
<feature type="region of interest" description="Disordered" evidence="11">
    <location>
        <begin position="62"/>
        <end position="99"/>
    </location>
</feature>
<keyword evidence="8 12" id="KW-0472">Membrane</keyword>
<keyword evidence="4" id="KW-0328">Glycosyltransferase</keyword>
<feature type="transmembrane region" description="Helical" evidence="12">
    <location>
        <begin position="1130"/>
        <end position="1154"/>
    </location>
</feature>
<dbReference type="EC" id="2.4.1.16" evidence="2"/>
<evidence type="ECO:0000256" key="3">
    <source>
        <dbReference type="ARBA" id="ARBA00022475"/>
    </source>
</evidence>
<dbReference type="OrthoDB" id="26569at2759"/>
<gene>
    <name evidence="13" type="ORF">TTHERM_00113090</name>
</gene>
<feature type="transmembrane region" description="Helical" evidence="12">
    <location>
        <begin position="1103"/>
        <end position="1123"/>
    </location>
</feature>
<dbReference type="GeneID" id="7843570"/>
<evidence type="ECO:0000313" key="14">
    <source>
        <dbReference type="Proteomes" id="UP000009168"/>
    </source>
</evidence>
<evidence type="ECO:0000256" key="6">
    <source>
        <dbReference type="ARBA" id="ARBA00022692"/>
    </source>
</evidence>
<evidence type="ECO:0000313" key="13">
    <source>
        <dbReference type="EMBL" id="EAR90459.2"/>
    </source>
</evidence>
<dbReference type="PANTHER" id="PTHR22914">
    <property type="entry name" value="CHITIN SYNTHASE"/>
    <property type="match status" value="1"/>
</dbReference>
<feature type="transmembrane region" description="Helical" evidence="12">
    <location>
        <begin position="975"/>
        <end position="999"/>
    </location>
</feature>
<evidence type="ECO:0000256" key="10">
    <source>
        <dbReference type="SAM" id="Coils"/>
    </source>
</evidence>
<accession>Q22Z62</accession>
<evidence type="ECO:0000256" key="4">
    <source>
        <dbReference type="ARBA" id="ARBA00022676"/>
    </source>
</evidence>
<dbReference type="GO" id="GO:0004100">
    <property type="term" value="F:chitin synthase activity"/>
    <property type="evidence" value="ECO:0007669"/>
    <property type="project" value="UniProtKB-EC"/>
</dbReference>
<dbReference type="RefSeq" id="XP_001010704.2">
    <property type="nucleotide sequence ID" value="XM_001010704.2"/>
</dbReference>
<organism evidence="13 14">
    <name type="scientific">Tetrahymena thermophila (strain SB210)</name>
    <dbReference type="NCBI Taxonomy" id="312017"/>
    <lineage>
        <taxon>Eukaryota</taxon>
        <taxon>Sar</taxon>
        <taxon>Alveolata</taxon>
        <taxon>Ciliophora</taxon>
        <taxon>Intramacronucleata</taxon>
        <taxon>Oligohymenophorea</taxon>
        <taxon>Hymenostomatida</taxon>
        <taxon>Tetrahymenina</taxon>
        <taxon>Tetrahymenidae</taxon>
        <taxon>Tetrahymena</taxon>
    </lineage>
</organism>
<keyword evidence="7 12" id="KW-1133">Transmembrane helix</keyword>
<keyword evidence="10" id="KW-0175">Coiled coil</keyword>
<feature type="coiled-coil region" evidence="10">
    <location>
        <begin position="879"/>
        <end position="926"/>
    </location>
</feature>
<keyword evidence="3" id="KW-1003">Cell membrane</keyword>
<evidence type="ECO:0000256" key="2">
    <source>
        <dbReference type="ARBA" id="ARBA00012543"/>
    </source>
</evidence>
<evidence type="ECO:0000256" key="12">
    <source>
        <dbReference type="SAM" id="Phobius"/>
    </source>
</evidence>
<feature type="region of interest" description="Disordered" evidence="11">
    <location>
        <begin position="1245"/>
        <end position="1277"/>
    </location>
</feature>
<sequence length="1277" mass="149304">MNKKVDNSLNTPFIVDEGEDDDGESSNVPFNLSDVLQDSSKAQNGNGDYQIKQLPFNYDQYSQQPVSNQQPSTQPSLSIKKEKSTNRKPGTVHFQDKSQVIIEDNNENHESPRNSKQQLDLNSNISKKSYNEEVSTEKNNVLNLNDDDIEVNYGKGETPLDLFLEGTYEDGKKTTLDPLTVFRPKVKPKIQDLKNGQQTYVHFDEKSYYNPGVLRSIDQNDGFLGYYSMPWTKKNQTLKMLVCVTMYSEERVFLEQTLYHIFKNMRGFEEIGLKDFQIVVVVIQDGITKMKEEVVDFYCDLEGQNRNVDRNLKLRRYEISKQEQFLQYKGQQKVLDSNEGLPLTIPKRTALVYQNRLQFVKENQNKKEERPKVYSSNHYQYDTSKPGLTVFSVFKHKNAKKLSSHMWFFEGFCRQFRPKYCALVDVGTLPASDGLLKFYIAMEGNSKVGGVCGFLGLEDPPEYDELLDEAETPHMMELNQILDEKKKTLDNWQKDFEERKRIDKQKQEQKNREENQVFINEELEERKKKHFDSKHRTHKIFQYTIFLPVMLLQIGIGLVYWIIRKAIFKAIFRFFRWFAVNYLDIFASLKKAQLYEYTMAHMVDKNFESLLGFLHVLPGAWSAYRYEALEVKFSNRQNLLQRKYFKQLVNPDKLEGNIKEANMFLAEDRILCLGIYCQPDSNFTLKFIPDAKAFTDPVGTLEEFMNQRRRWINSTMFALDYVLKHYSFHVEESSHSSTEKGFLLPFNMLFAKIGDINSYFIPAFYFFVALMSSFQLLSPEIQKGYSYVPFDGETVKFKCIVGKKIADYENECDYDTGISEGCYQQCESTAYPKAFYVTLNLIPFIYIVCFLLIVFASLTFKVRRLAQNAYENLRRMILTDEQRGDIKAMEDNIKDLEVSMSRLQEKKDIQKQKKEIEKEKRRVRVEIFKVTQTTFEMLVAKISEHHIKLSPSEKKFKIEYDKITSQEYANDIFKILATVMSLMSIVIMLVVGLAIAMNIFNSGFGIINGFVKLDGWLRLYIIIMVIINMGSFFGILLVHLFIQPKLVWYIFISYWSYIVYQPIYNFILIIFSFCNIDDVTWGTKGLSDSKEANSYYQEKVKFLIRWFASNIVLLLALIGGNVFTGKTPYIILFIGLYGTAYLAIKTILAIINYIKYFIFNKIYYKYQIHKTKKKNEESQELLKQEYNRFISTMENNRLRSVSRYDYPIYKQNPSISGSMYQENLIFHSKFNQRVSNFQGIGSSSNVTVNVNQPNNQQPQHPTLNQNQTPISPQHSQK</sequence>
<protein>
    <recommendedName>
        <fullName evidence="2">chitin synthase</fullName>
        <ecNumber evidence="2">2.4.1.16</ecNumber>
    </recommendedName>
</protein>
<dbReference type="Proteomes" id="UP000009168">
    <property type="component" value="Unassembled WGS sequence"/>
</dbReference>
<feature type="region of interest" description="Disordered" evidence="11">
    <location>
        <begin position="1"/>
        <end position="50"/>
    </location>
</feature>
<dbReference type="HOGENOM" id="CLU_005426_0_0_1"/>
<dbReference type="SUPFAM" id="SSF53448">
    <property type="entry name" value="Nucleotide-diphospho-sugar transferases"/>
    <property type="match status" value="1"/>
</dbReference>
<feature type="compositionally biased region" description="Low complexity" evidence="11">
    <location>
        <begin position="1245"/>
        <end position="1269"/>
    </location>
</feature>
<dbReference type="PANTHER" id="PTHR22914:SF9">
    <property type="entry name" value="CHITIN SYNTHASE 1"/>
    <property type="match status" value="1"/>
</dbReference>
<evidence type="ECO:0000256" key="5">
    <source>
        <dbReference type="ARBA" id="ARBA00022679"/>
    </source>
</evidence>
<dbReference type="InParanoid" id="Q22Z62"/>
<feature type="compositionally biased region" description="Polar residues" evidence="11">
    <location>
        <begin position="62"/>
        <end position="77"/>
    </location>
</feature>
<dbReference type="GO" id="GO:0005886">
    <property type="term" value="C:plasma membrane"/>
    <property type="evidence" value="ECO:0007669"/>
    <property type="project" value="UniProtKB-SubCell"/>
</dbReference>
<feature type="transmembrane region" description="Helical" evidence="12">
    <location>
        <begin position="540"/>
        <end position="563"/>
    </location>
</feature>
<keyword evidence="14" id="KW-1185">Reference proteome</keyword>
<dbReference type="InterPro" id="IPR029044">
    <property type="entry name" value="Nucleotide-diphossugar_trans"/>
</dbReference>